<evidence type="ECO:0000256" key="5">
    <source>
        <dbReference type="ARBA" id="ARBA00022989"/>
    </source>
</evidence>
<comment type="caution">
    <text evidence="13">The sequence shown here is derived from an EMBL/GenBank/DDBJ whole genome shotgun (WGS) entry which is preliminary data.</text>
</comment>
<proteinExistence type="inferred from homology"/>
<dbReference type="PANTHER" id="PTHR24238">
    <property type="entry name" value="G-PROTEIN COUPLED RECEPTOR"/>
    <property type="match status" value="1"/>
</dbReference>
<feature type="transmembrane region" description="Helical" evidence="11">
    <location>
        <begin position="46"/>
        <end position="65"/>
    </location>
</feature>
<evidence type="ECO:0000313" key="14">
    <source>
        <dbReference type="Proteomes" id="UP001497472"/>
    </source>
</evidence>
<keyword evidence="5 11" id="KW-1133">Transmembrane helix</keyword>
<dbReference type="Proteomes" id="UP001497472">
    <property type="component" value="Unassembled WGS sequence"/>
</dbReference>
<dbReference type="GO" id="GO:0004983">
    <property type="term" value="F:neuropeptide Y receptor activity"/>
    <property type="evidence" value="ECO:0007669"/>
    <property type="project" value="InterPro"/>
</dbReference>
<evidence type="ECO:0000256" key="3">
    <source>
        <dbReference type="ARBA" id="ARBA00022475"/>
    </source>
</evidence>
<dbReference type="PRINTS" id="PR00237">
    <property type="entry name" value="GPCRRHODOPSN"/>
</dbReference>
<evidence type="ECO:0000256" key="7">
    <source>
        <dbReference type="ARBA" id="ARBA00023136"/>
    </source>
</evidence>
<evidence type="ECO:0000256" key="10">
    <source>
        <dbReference type="RuleBase" id="RU000688"/>
    </source>
</evidence>
<dbReference type="InterPro" id="IPR017452">
    <property type="entry name" value="GPCR_Rhodpsn_7TM"/>
</dbReference>
<dbReference type="Pfam" id="PF00001">
    <property type="entry name" value="7tm_1"/>
    <property type="match status" value="1"/>
</dbReference>
<gene>
    <name evidence="13" type="ORF">LNINA_LOCUS5469</name>
</gene>
<dbReference type="InterPro" id="IPR000276">
    <property type="entry name" value="GPCR_Rhodpsn"/>
</dbReference>
<keyword evidence="4 10" id="KW-0812">Transmembrane</keyword>
<dbReference type="PROSITE" id="PS50262">
    <property type="entry name" value="G_PROTEIN_RECEP_F1_2"/>
    <property type="match status" value="1"/>
</dbReference>
<evidence type="ECO:0000259" key="12">
    <source>
        <dbReference type="PROSITE" id="PS50262"/>
    </source>
</evidence>
<feature type="transmembrane region" description="Helical" evidence="11">
    <location>
        <begin position="6"/>
        <end position="25"/>
    </location>
</feature>
<name>A0AAV1JAC1_9NEOP</name>
<dbReference type="PANTHER" id="PTHR24238:SF73">
    <property type="entry name" value="RYAMIDE RECEPTOR"/>
    <property type="match status" value="1"/>
</dbReference>
<feature type="transmembrane region" description="Helical" evidence="11">
    <location>
        <begin position="96"/>
        <end position="117"/>
    </location>
</feature>
<feature type="domain" description="G-protein coupled receptors family 1 profile" evidence="12">
    <location>
        <begin position="1"/>
        <end position="209"/>
    </location>
</feature>
<comment type="subcellular location">
    <subcellularLocation>
        <location evidence="1">Cell membrane</location>
        <topology evidence="1">Multi-pass membrane protein</topology>
    </subcellularLocation>
</comment>
<protein>
    <recommendedName>
        <fullName evidence="12">G-protein coupled receptors family 1 profile domain-containing protein</fullName>
    </recommendedName>
</protein>
<evidence type="ECO:0000256" key="6">
    <source>
        <dbReference type="ARBA" id="ARBA00023040"/>
    </source>
</evidence>
<dbReference type="InterPro" id="IPR000611">
    <property type="entry name" value="NPY_rcpt"/>
</dbReference>
<feature type="transmembrane region" description="Helical" evidence="11">
    <location>
        <begin position="150"/>
        <end position="174"/>
    </location>
</feature>
<evidence type="ECO:0000256" key="11">
    <source>
        <dbReference type="SAM" id="Phobius"/>
    </source>
</evidence>
<evidence type="ECO:0000256" key="1">
    <source>
        <dbReference type="ARBA" id="ARBA00004651"/>
    </source>
</evidence>
<reference evidence="13 14" key="1">
    <citation type="submission" date="2023-11" db="EMBL/GenBank/DDBJ databases">
        <authorList>
            <person name="Okamura Y."/>
        </authorList>
    </citation>
    <scope>NUCLEOTIDE SEQUENCE [LARGE SCALE GENOMIC DNA]</scope>
</reference>
<feature type="transmembrane region" description="Helical" evidence="11">
    <location>
        <begin position="189"/>
        <end position="212"/>
    </location>
</feature>
<evidence type="ECO:0000256" key="2">
    <source>
        <dbReference type="ARBA" id="ARBA00010663"/>
    </source>
</evidence>
<organism evidence="13 14">
    <name type="scientific">Leptosia nina</name>
    <dbReference type="NCBI Taxonomy" id="320188"/>
    <lineage>
        <taxon>Eukaryota</taxon>
        <taxon>Metazoa</taxon>
        <taxon>Ecdysozoa</taxon>
        <taxon>Arthropoda</taxon>
        <taxon>Hexapoda</taxon>
        <taxon>Insecta</taxon>
        <taxon>Pterygota</taxon>
        <taxon>Neoptera</taxon>
        <taxon>Endopterygota</taxon>
        <taxon>Lepidoptera</taxon>
        <taxon>Glossata</taxon>
        <taxon>Ditrysia</taxon>
        <taxon>Papilionoidea</taxon>
        <taxon>Pieridae</taxon>
        <taxon>Pierinae</taxon>
        <taxon>Leptosia</taxon>
    </lineage>
</organism>
<evidence type="ECO:0000313" key="13">
    <source>
        <dbReference type="EMBL" id="CAK1545854.1"/>
    </source>
</evidence>
<dbReference type="AlphaFoldDB" id="A0AAV1JAC1"/>
<comment type="similarity">
    <text evidence="2 10">Belongs to the G-protein coupled receptor 1 family.</text>
</comment>
<dbReference type="GO" id="GO:0005886">
    <property type="term" value="C:plasma membrane"/>
    <property type="evidence" value="ECO:0007669"/>
    <property type="project" value="UniProtKB-SubCell"/>
</dbReference>
<accession>A0AAV1JAC1</accession>
<dbReference type="EMBL" id="CAVLEF010000007">
    <property type="protein sequence ID" value="CAK1545854.1"/>
    <property type="molecule type" value="Genomic_DNA"/>
</dbReference>
<dbReference type="PRINTS" id="PR01012">
    <property type="entry name" value="NRPEPTIDEYR"/>
</dbReference>
<evidence type="ECO:0000256" key="4">
    <source>
        <dbReference type="ARBA" id="ARBA00022692"/>
    </source>
</evidence>
<sequence>MCKVVNYTQAVSVFVSAYTLVAISIDRYMAIMRPLKPRLGRVAAKFIVAGVWASACATATPIFIVSEIKRPTTWHELCEEDICLEQWENTAHSQHYSFILLTLQFALPLAALVLTYARIAHVVWGGRPPGEAQTVRDSRLQQAKRKMIKMMVTVVVVFTVCWLPLNAFIILWTIHEDDMAWAMWPGMPYVWFICHWLAMSHCCYNPIIYCYMNSRYRRGFQQALSCVLRPRIEETACRRARGSVEGLPLSDLMVANGVVRRGTSSTSVSRRLTTSSLLSGQRANTSVPVRALSVRSHFH</sequence>
<evidence type="ECO:0000256" key="9">
    <source>
        <dbReference type="ARBA" id="ARBA00023224"/>
    </source>
</evidence>
<keyword evidence="6 10" id="KW-0297">G-protein coupled receptor</keyword>
<keyword evidence="7 11" id="KW-0472">Membrane</keyword>
<evidence type="ECO:0000256" key="8">
    <source>
        <dbReference type="ARBA" id="ARBA00023170"/>
    </source>
</evidence>
<keyword evidence="8 10" id="KW-0675">Receptor</keyword>
<keyword evidence="9 10" id="KW-0807">Transducer</keyword>
<dbReference type="Gene3D" id="1.20.1070.10">
    <property type="entry name" value="Rhodopsin 7-helix transmembrane proteins"/>
    <property type="match status" value="1"/>
</dbReference>
<dbReference type="SUPFAM" id="SSF81321">
    <property type="entry name" value="Family A G protein-coupled receptor-like"/>
    <property type="match status" value="1"/>
</dbReference>
<dbReference type="PROSITE" id="PS00237">
    <property type="entry name" value="G_PROTEIN_RECEP_F1_1"/>
    <property type="match status" value="1"/>
</dbReference>
<keyword evidence="14" id="KW-1185">Reference proteome</keyword>
<keyword evidence="3" id="KW-1003">Cell membrane</keyword>